<feature type="transmembrane region" description="Helical" evidence="1">
    <location>
        <begin position="16"/>
        <end position="38"/>
    </location>
</feature>
<sequence length="68" mass="7496">MDTSNQIINTINKGGFAFLKFIIFIGIIMTGVGIFSYATEGDKKNIKNGLILTTISITMFIFAKKFIA</sequence>
<protein>
    <submittedName>
        <fullName evidence="2">Uncharacterized protein</fullName>
    </submittedName>
</protein>
<organism evidence="2 3">
    <name type="scientific">Clostridium botulinum</name>
    <dbReference type="NCBI Taxonomy" id="1491"/>
    <lineage>
        <taxon>Bacteria</taxon>
        <taxon>Bacillati</taxon>
        <taxon>Bacillota</taxon>
        <taxon>Clostridia</taxon>
        <taxon>Eubacteriales</taxon>
        <taxon>Clostridiaceae</taxon>
        <taxon>Clostridium</taxon>
    </lineage>
</organism>
<keyword evidence="1" id="KW-0472">Membrane</keyword>
<evidence type="ECO:0000313" key="2">
    <source>
        <dbReference type="EMBL" id="AVQ38948.1"/>
    </source>
</evidence>
<dbReference type="AlphaFoldDB" id="A0ABC8CUN9"/>
<dbReference type="Proteomes" id="UP000240615">
    <property type="component" value="Chromosome"/>
</dbReference>
<evidence type="ECO:0000256" key="1">
    <source>
        <dbReference type="SAM" id="Phobius"/>
    </source>
</evidence>
<keyword evidence="1" id="KW-0812">Transmembrane</keyword>
<reference evidence="2 3" key="1">
    <citation type="submission" date="2018-01" db="EMBL/GenBank/DDBJ databases">
        <title>Genetic Diversity of Clostridium botulinum in seafood.</title>
        <authorList>
            <person name="Athira V."/>
            <person name="Arun Jyothi P.V."/>
            <person name="Lalitha K.V."/>
            <person name="Joseph T.C."/>
        </authorList>
    </citation>
    <scope>NUCLEOTIDE SEQUENCE [LARGE SCALE GENOMIC DNA]</scope>
    <source>
        <strain evidence="2 3">Mfbjulcb8</strain>
    </source>
</reference>
<dbReference type="EMBL" id="CP027777">
    <property type="protein sequence ID" value="AVQ38948.1"/>
    <property type="molecule type" value="Genomic_DNA"/>
</dbReference>
<evidence type="ECO:0000313" key="3">
    <source>
        <dbReference type="Proteomes" id="UP000240615"/>
    </source>
</evidence>
<gene>
    <name evidence="2" type="ORF">C7M56_09720</name>
</gene>
<keyword evidence="1" id="KW-1133">Transmembrane helix</keyword>
<proteinExistence type="predicted"/>
<accession>A0ABC8CUN9</accession>
<feature type="transmembrane region" description="Helical" evidence="1">
    <location>
        <begin position="50"/>
        <end position="67"/>
    </location>
</feature>
<dbReference type="RefSeq" id="WP_061327863.1">
    <property type="nucleotide sequence ID" value="NZ_CP027777.1"/>
</dbReference>
<name>A0ABC8CUN9_CLOBO</name>